<dbReference type="AlphaFoldDB" id="A0A158HYE6"/>
<gene>
    <name evidence="2" type="ORF">AWB65_03986</name>
</gene>
<reference evidence="2" key="1">
    <citation type="submission" date="2016-01" db="EMBL/GenBank/DDBJ databases">
        <authorList>
            <person name="Peeters C."/>
        </authorList>
    </citation>
    <scope>NUCLEOTIDE SEQUENCE [LARGE SCALE GENOMIC DNA]</scope>
    <source>
        <strain evidence="2">LMG 22934</strain>
    </source>
</reference>
<accession>A0A158HYE6</accession>
<keyword evidence="3" id="KW-1185">Reference proteome</keyword>
<dbReference type="Pfam" id="PF18057">
    <property type="entry name" value="DUF5594"/>
    <property type="match status" value="1"/>
</dbReference>
<dbReference type="Proteomes" id="UP000054977">
    <property type="component" value="Unassembled WGS sequence"/>
</dbReference>
<proteinExistence type="predicted"/>
<evidence type="ECO:0000313" key="2">
    <source>
        <dbReference type="EMBL" id="SAL49435.1"/>
    </source>
</evidence>
<sequence length="130" mass="14500">MDSEKARRFDIEFAPRIASRITSLLDAGVRVEVMPHEGSRMPTRVRVAAERVAHGRGSPPGYECPLNVYLTWDGEEIERLFDAGGEERFARYLHAIPAKLAAWQGARDVDLETRSQAEFAVLVGGLDFEA</sequence>
<dbReference type="InterPro" id="IPR040953">
    <property type="entry name" value="DUF5594"/>
</dbReference>
<dbReference type="RefSeq" id="WP_087668773.1">
    <property type="nucleotide sequence ID" value="NZ_FCNW02000022.1"/>
</dbReference>
<name>A0A158HYE6_9BURK</name>
<comment type="caution">
    <text evidence="2">The sequence shown here is derived from an EMBL/GenBank/DDBJ whole genome shotgun (WGS) entry which is preliminary data.</text>
</comment>
<dbReference type="OrthoDB" id="8964768at2"/>
<protein>
    <recommendedName>
        <fullName evidence="1">DUF5594 domain-containing protein</fullName>
    </recommendedName>
</protein>
<evidence type="ECO:0000259" key="1">
    <source>
        <dbReference type="Pfam" id="PF18057"/>
    </source>
</evidence>
<dbReference type="STRING" id="326474.AWB65_03986"/>
<organism evidence="2 3">
    <name type="scientific">Caballeronia humi</name>
    <dbReference type="NCBI Taxonomy" id="326474"/>
    <lineage>
        <taxon>Bacteria</taxon>
        <taxon>Pseudomonadati</taxon>
        <taxon>Pseudomonadota</taxon>
        <taxon>Betaproteobacteria</taxon>
        <taxon>Burkholderiales</taxon>
        <taxon>Burkholderiaceae</taxon>
        <taxon>Caballeronia</taxon>
    </lineage>
</organism>
<dbReference type="EMBL" id="FCNW02000022">
    <property type="protein sequence ID" value="SAL49435.1"/>
    <property type="molecule type" value="Genomic_DNA"/>
</dbReference>
<evidence type="ECO:0000313" key="3">
    <source>
        <dbReference type="Proteomes" id="UP000054977"/>
    </source>
</evidence>
<feature type="domain" description="DUF5594" evidence="1">
    <location>
        <begin position="1"/>
        <end position="129"/>
    </location>
</feature>